<comment type="caution">
    <text evidence="1">The sequence shown here is derived from an EMBL/GenBank/DDBJ whole genome shotgun (WGS) entry which is preliminary data.</text>
</comment>
<dbReference type="Proteomes" id="UP001283361">
    <property type="component" value="Unassembled WGS sequence"/>
</dbReference>
<keyword evidence="2" id="KW-1185">Reference proteome</keyword>
<organism evidence="1 2">
    <name type="scientific">Elysia crispata</name>
    <name type="common">lettuce slug</name>
    <dbReference type="NCBI Taxonomy" id="231223"/>
    <lineage>
        <taxon>Eukaryota</taxon>
        <taxon>Metazoa</taxon>
        <taxon>Spiralia</taxon>
        <taxon>Lophotrochozoa</taxon>
        <taxon>Mollusca</taxon>
        <taxon>Gastropoda</taxon>
        <taxon>Heterobranchia</taxon>
        <taxon>Euthyneura</taxon>
        <taxon>Panpulmonata</taxon>
        <taxon>Sacoglossa</taxon>
        <taxon>Placobranchoidea</taxon>
        <taxon>Plakobranchidae</taxon>
        <taxon>Elysia</taxon>
    </lineage>
</organism>
<sequence>MEARALLTRDGALRPIPCFAESPGFFLLLTGVGPSRSRAAPCGVGVVIERNSPCYKYLFGSPCVLC</sequence>
<protein>
    <submittedName>
        <fullName evidence="1">Uncharacterized protein</fullName>
    </submittedName>
</protein>
<dbReference type="AlphaFoldDB" id="A0AAE1AM43"/>
<reference evidence="1" key="1">
    <citation type="journal article" date="2023" name="G3 (Bethesda)">
        <title>A reference genome for the long-term kleptoplast-retaining sea slug Elysia crispata morphotype clarki.</title>
        <authorList>
            <person name="Eastman K.E."/>
            <person name="Pendleton A.L."/>
            <person name="Shaikh M.A."/>
            <person name="Suttiyut T."/>
            <person name="Ogas R."/>
            <person name="Tomko P."/>
            <person name="Gavelis G."/>
            <person name="Widhalm J.R."/>
            <person name="Wisecaver J.H."/>
        </authorList>
    </citation>
    <scope>NUCLEOTIDE SEQUENCE</scope>
    <source>
        <strain evidence="1">ECLA1</strain>
    </source>
</reference>
<accession>A0AAE1AM43</accession>
<name>A0AAE1AM43_9GAST</name>
<proteinExistence type="predicted"/>
<evidence type="ECO:0000313" key="1">
    <source>
        <dbReference type="EMBL" id="KAK3790329.1"/>
    </source>
</evidence>
<dbReference type="EMBL" id="JAWDGP010001549">
    <property type="protein sequence ID" value="KAK3790329.1"/>
    <property type="molecule type" value="Genomic_DNA"/>
</dbReference>
<gene>
    <name evidence="1" type="ORF">RRG08_062563</name>
</gene>
<evidence type="ECO:0000313" key="2">
    <source>
        <dbReference type="Proteomes" id="UP001283361"/>
    </source>
</evidence>